<dbReference type="Gene3D" id="2.40.240.100">
    <property type="match status" value="1"/>
</dbReference>
<evidence type="ECO:0000256" key="7">
    <source>
        <dbReference type="ARBA" id="ARBA00022917"/>
    </source>
</evidence>
<dbReference type="NCBIfam" id="NF003169">
    <property type="entry name" value="PRK04156.1"/>
    <property type="match status" value="1"/>
</dbReference>
<keyword evidence="5 10" id="KW-0547">Nucleotide-binding</keyword>
<dbReference type="AlphaFoldDB" id="A0A7J4KXT3"/>
<dbReference type="InterPro" id="IPR000924">
    <property type="entry name" value="Glu/Gln-tRNA-synth"/>
</dbReference>
<evidence type="ECO:0000256" key="8">
    <source>
        <dbReference type="ARBA" id="ARBA00023146"/>
    </source>
</evidence>
<evidence type="ECO:0000256" key="5">
    <source>
        <dbReference type="ARBA" id="ARBA00022741"/>
    </source>
</evidence>
<comment type="subcellular location">
    <subcellularLocation>
        <location evidence="1 10">Cytoplasm</location>
    </subcellularLocation>
</comment>
<evidence type="ECO:0000259" key="12">
    <source>
        <dbReference type="Pfam" id="PF03950"/>
    </source>
</evidence>
<keyword evidence="8 10" id="KW-0030">Aminoacyl-tRNA synthetase</keyword>
<evidence type="ECO:0000256" key="10">
    <source>
        <dbReference type="HAMAP-Rule" id="MF_02076"/>
    </source>
</evidence>
<dbReference type="Gene3D" id="3.40.50.620">
    <property type="entry name" value="HUPs"/>
    <property type="match status" value="1"/>
</dbReference>
<dbReference type="InterPro" id="IPR011035">
    <property type="entry name" value="Ribosomal_bL25/Gln-tRNA_synth"/>
</dbReference>
<dbReference type="EC" id="6.1.1.17" evidence="10"/>
<dbReference type="PROSITE" id="PS00178">
    <property type="entry name" value="AA_TRNA_LIGASE_I"/>
    <property type="match status" value="1"/>
</dbReference>
<dbReference type="InterPro" id="IPR050132">
    <property type="entry name" value="Gln/Glu-tRNA_Ligase"/>
</dbReference>
<comment type="function">
    <text evidence="10">Catalyzes the attachment of glutamate to tRNA(Glu) in a two-step reaction: glutamate is first activated by ATP to form Glu-AMP and then transferred to the acceptor end of tRNA(Glu).</text>
</comment>
<dbReference type="PANTHER" id="PTHR43097:SF5">
    <property type="entry name" value="GLUTAMATE--TRNA LIGASE"/>
    <property type="match status" value="1"/>
</dbReference>
<dbReference type="GO" id="GO:0005524">
    <property type="term" value="F:ATP binding"/>
    <property type="evidence" value="ECO:0007669"/>
    <property type="project" value="UniProtKB-UniRule"/>
</dbReference>
<dbReference type="InterPro" id="IPR020056">
    <property type="entry name" value="Rbsml_bL25/Gln-tRNA_synth_N"/>
</dbReference>
<feature type="short sequence motif" description="'HIGH' region" evidence="10">
    <location>
        <begin position="104"/>
        <end position="114"/>
    </location>
</feature>
<dbReference type="InterPro" id="IPR020058">
    <property type="entry name" value="Glu/Gln-tRNA-synth_Ib_cat-dom"/>
</dbReference>
<comment type="caution">
    <text evidence="13">The sequence shown here is derived from an EMBL/GenBank/DDBJ whole genome shotgun (WGS) entry which is preliminary data.</text>
</comment>
<dbReference type="GO" id="GO:0004818">
    <property type="term" value="F:glutamate-tRNA ligase activity"/>
    <property type="evidence" value="ECO:0007669"/>
    <property type="project" value="UniProtKB-UniRule"/>
</dbReference>
<evidence type="ECO:0000256" key="6">
    <source>
        <dbReference type="ARBA" id="ARBA00022840"/>
    </source>
</evidence>
<name>A0A7J4KXT3_9ARCH</name>
<protein>
    <recommendedName>
        <fullName evidence="10">Glutamate--tRNA ligase</fullName>
        <ecNumber evidence="10">6.1.1.17</ecNumber>
    </recommendedName>
    <alternativeName>
        <fullName evidence="10">Glutamyl-tRNA synthetase</fullName>
        <shortName evidence="10">GluRS</shortName>
    </alternativeName>
</protein>
<evidence type="ECO:0000256" key="2">
    <source>
        <dbReference type="ARBA" id="ARBA00008927"/>
    </source>
</evidence>
<dbReference type="HAMAP" id="MF_02076">
    <property type="entry name" value="Glu_tRNA_synth_type2"/>
    <property type="match status" value="1"/>
</dbReference>
<dbReference type="GO" id="GO:0043604">
    <property type="term" value="P:amide biosynthetic process"/>
    <property type="evidence" value="ECO:0007669"/>
    <property type="project" value="TreeGrafter"/>
</dbReference>
<comment type="similarity">
    <text evidence="2 10">Belongs to the class-I aminoacyl-tRNA synthetase family. Glutamate--tRNA ligase type 2 subfamily.</text>
</comment>
<dbReference type="Proteomes" id="UP000527315">
    <property type="component" value="Unassembled WGS sequence"/>
</dbReference>
<dbReference type="Pfam" id="PF00749">
    <property type="entry name" value="tRNA-synt_1c"/>
    <property type="match status" value="1"/>
</dbReference>
<dbReference type="PRINTS" id="PR00987">
    <property type="entry name" value="TRNASYNTHGLU"/>
</dbReference>
<organism evidence="13 14">
    <name type="scientific">Candidatus Iainarchaeum sp</name>
    <dbReference type="NCBI Taxonomy" id="3101447"/>
    <lineage>
        <taxon>Archaea</taxon>
        <taxon>Candidatus Iainarchaeota</taxon>
        <taxon>Candidatus Iainarchaeia</taxon>
        <taxon>Candidatus Iainarchaeales</taxon>
        <taxon>Candidatus Iainarchaeaceae</taxon>
        <taxon>Candidatus Iainarchaeum</taxon>
    </lineage>
</organism>
<feature type="domain" description="Glutamyl/glutaminyl-tRNA synthetase class Ib anti-codon binding" evidence="12">
    <location>
        <begin position="412"/>
        <end position="487"/>
    </location>
</feature>
<dbReference type="PANTHER" id="PTHR43097">
    <property type="entry name" value="GLUTAMINE-TRNA LIGASE"/>
    <property type="match status" value="1"/>
</dbReference>
<evidence type="ECO:0000256" key="3">
    <source>
        <dbReference type="ARBA" id="ARBA00022490"/>
    </source>
</evidence>
<comment type="catalytic activity">
    <reaction evidence="9 10">
        <text>tRNA(Glu) + L-glutamate + ATP = L-glutamyl-tRNA(Glu) + AMP + diphosphate</text>
        <dbReference type="Rhea" id="RHEA:23540"/>
        <dbReference type="Rhea" id="RHEA-COMP:9663"/>
        <dbReference type="Rhea" id="RHEA-COMP:9680"/>
        <dbReference type="ChEBI" id="CHEBI:29985"/>
        <dbReference type="ChEBI" id="CHEBI:30616"/>
        <dbReference type="ChEBI" id="CHEBI:33019"/>
        <dbReference type="ChEBI" id="CHEBI:78442"/>
        <dbReference type="ChEBI" id="CHEBI:78520"/>
        <dbReference type="ChEBI" id="CHEBI:456215"/>
        <dbReference type="EC" id="6.1.1.17"/>
    </reaction>
</comment>
<sequence>MGFEDIAYRYAIKNAFLHEGKADINAVVGKVIALKKDLDFVSAMPRIKEIVKQVNAMGMDEIKEEYGKFSENQGYELKPKEKEEGLPSLEWAEKGEEVIARLAPNPSGPMHLGHARQAIPNWSYAEKYKGKFILKFDDTDPKIKKPMQMKEAIKSYTQDLEWLGVKKIEKIYFASDRIERHLQIAGELMAKGKAYVCTCDSEKWRSLIREKKPCPCRELQAEEQSKRWEKMLKHEFKEGEAVARIKTELENKDPSVRDWWLAKIVDNPEHSNPKTKGFHVWPSYNLASAIDDHDLGITLIIRGQEHAQNATKQKFLYDYFGWKYPHAFHTGRIRLEGSLTSKSKIKKAIQEGDFSGLDDPRIGNIATLRRRGISPEAIEKIILSLGLNTNDAVISIDALYDANRKIIDPISDRISFVQEAFKLEVQFCPKVEAKIPVHPDFPEKGEKVFQLKEGNQEFLVSKSEVLKIKTNDTFRLRTAYNAKLTELGEKSAFAHFTGTDKIDRSTLVWLLPEQTVKVEITMPDGKKIEGIAEKFLAEKKQGDHVLLEKFGYCIIDEKVKSLVRLWYSHK</sequence>
<evidence type="ECO:0000256" key="1">
    <source>
        <dbReference type="ARBA" id="ARBA00004496"/>
    </source>
</evidence>
<keyword evidence="6 10" id="KW-0067">ATP-binding</keyword>
<dbReference type="GO" id="GO:0005829">
    <property type="term" value="C:cytosol"/>
    <property type="evidence" value="ECO:0007669"/>
    <property type="project" value="TreeGrafter"/>
</dbReference>
<dbReference type="InterPro" id="IPR001412">
    <property type="entry name" value="aa-tRNA-synth_I_CS"/>
</dbReference>
<dbReference type="NCBIfam" id="TIGR00463">
    <property type="entry name" value="gltX_arch"/>
    <property type="match status" value="1"/>
</dbReference>
<evidence type="ECO:0000313" key="13">
    <source>
        <dbReference type="EMBL" id="HIH33255.1"/>
    </source>
</evidence>
<keyword evidence="7 10" id="KW-0648">Protein biosynthesis</keyword>
<dbReference type="InterPro" id="IPR020059">
    <property type="entry name" value="Glu/Gln-tRNA-synth_Ib_codon-bd"/>
</dbReference>
<gene>
    <name evidence="10" type="primary">gltX</name>
    <name evidence="13" type="ORF">HA227_03305</name>
</gene>
<evidence type="ECO:0000259" key="11">
    <source>
        <dbReference type="Pfam" id="PF00749"/>
    </source>
</evidence>
<reference evidence="14" key="1">
    <citation type="journal article" date="2020" name="bioRxiv">
        <title>A rank-normalized archaeal taxonomy based on genome phylogeny resolves widespread incomplete and uneven classifications.</title>
        <authorList>
            <person name="Rinke C."/>
            <person name="Chuvochina M."/>
            <person name="Mussig A.J."/>
            <person name="Chaumeil P.-A."/>
            <person name="Waite D.W."/>
            <person name="Whitman W.B."/>
            <person name="Parks D.H."/>
            <person name="Hugenholtz P."/>
        </authorList>
    </citation>
    <scope>NUCLEOTIDE SEQUENCE [LARGE SCALE GENOMIC DNA]</scope>
</reference>
<keyword evidence="4 10" id="KW-0436">Ligase</keyword>
<proteinExistence type="inferred from homology"/>
<dbReference type="SUPFAM" id="SSF50715">
    <property type="entry name" value="Ribosomal protein L25-like"/>
    <property type="match status" value="1"/>
</dbReference>
<accession>A0A7J4KXT3</accession>
<dbReference type="Gene3D" id="2.40.240.10">
    <property type="entry name" value="Ribosomal Protein L25, Chain P"/>
    <property type="match status" value="1"/>
</dbReference>
<evidence type="ECO:0000256" key="4">
    <source>
        <dbReference type="ARBA" id="ARBA00022598"/>
    </source>
</evidence>
<dbReference type="Pfam" id="PF03950">
    <property type="entry name" value="tRNA-synt_1c_C"/>
    <property type="match status" value="1"/>
</dbReference>
<dbReference type="EMBL" id="DUFJ01000070">
    <property type="protein sequence ID" value="HIH33255.1"/>
    <property type="molecule type" value="Genomic_DNA"/>
</dbReference>
<dbReference type="GO" id="GO:0006424">
    <property type="term" value="P:glutamyl-tRNA aminoacylation"/>
    <property type="evidence" value="ECO:0007669"/>
    <property type="project" value="UniProtKB-UniRule"/>
</dbReference>
<keyword evidence="3 10" id="KW-0963">Cytoplasm</keyword>
<feature type="domain" description="Glutamyl/glutaminyl-tRNA synthetase class Ib catalytic" evidence="11">
    <location>
        <begin position="97"/>
        <end position="405"/>
    </location>
</feature>
<evidence type="ECO:0000313" key="14">
    <source>
        <dbReference type="Proteomes" id="UP000527315"/>
    </source>
</evidence>
<dbReference type="GO" id="GO:0032991">
    <property type="term" value="C:protein-containing complex"/>
    <property type="evidence" value="ECO:0007669"/>
    <property type="project" value="UniProtKB-ARBA"/>
</dbReference>
<dbReference type="InterPro" id="IPR004526">
    <property type="entry name" value="Glu-tRNA-synth_arc/euk"/>
</dbReference>
<evidence type="ECO:0000256" key="9">
    <source>
        <dbReference type="ARBA" id="ARBA00048351"/>
    </source>
</evidence>
<dbReference type="InterPro" id="IPR014729">
    <property type="entry name" value="Rossmann-like_a/b/a_fold"/>
</dbReference>
<dbReference type="SUPFAM" id="SSF52374">
    <property type="entry name" value="Nucleotidylyl transferase"/>
    <property type="match status" value="1"/>
</dbReference>